<feature type="non-terminal residue" evidence="3">
    <location>
        <position position="218"/>
    </location>
</feature>
<evidence type="ECO:0000313" key="4">
    <source>
        <dbReference type="Proteomes" id="UP000673691"/>
    </source>
</evidence>
<proteinExistence type="predicted"/>
<dbReference type="EMBL" id="JAEFCI010000449">
    <property type="protein sequence ID" value="KAG5463544.1"/>
    <property type="molecule type" value="Genomic_DNA"/>
</dbReference>
<feature type="coiled-coil region" evidence="1">
    <location>
        <begin position="32"/>
        <end position="59"/>
    </location>
</feature>
<name>A0A8H8A1Q9_9FUNG</name>
<reference evidence="3 4" key="1">
    <citation type="journal article" name="Sci. Rep.">
        <title>Genome-scale phylogenetic analyses confirm Olpidium as the closest living zoosporic fungus to the non-flagellated, terrestrial fungi.</title>
        <authorList>
            <person name="Chang Y."/>
            <person name="Rochon D."/>
            <person name="Sekimoto S."/>
            <person name="Wang Y."/>
            <person name="Chovatia M."/>
            <person name="Sandor L."/>
            <person name="Salamov A."/>
            <person name="Grigoriev I.V."/>
            <person name="Stajich J.E."/>
            <person name="Spatafora J.W."/>
        </authorList>
    </citation>
    <scope>NUCLEOTIDE SEQUENCE [LARGE SCALE GENOMIC DNA]</scope>
    <source>
        <strain evidence="3">S191</strain>
    </source>
</reference>
<feature type="compositionally biased region" description="Basic and acidic residues" evidence="2">
    <location>
        <begin position="1"/>
        <end position="10"/>
    </location>
</feature>
<keyword evidence="4" id="KW-1185">Reference proteome</keyword>
<dbReference type="Proteomes" id="UP000673691">
    <property type="component" value="Unassembled WGS sequence"/>
</dbReference>
<dbReference type="GO" id="GO:0048870">
    <property type="term" value="P:cell motility"/>
    <property type="evidence" value="ECO:0007669"/>
    <property type="project" value="InterPro"/>
</dbReference>
<dbReference type="GO" id="GO:0005794">
    <property type="term" value="C:Golgi apparatus"/>
    <property type="evidence" value="ECO:0007669"/>
    <property type="project" value="TreeGrafter"/>
</dbReference>
<organism evidence="3 4">
    <name type="scientific">Olpidium bornovanus</name>
    <dbReference type="NCBI Taxonomy" id="278681"/>
    <lineage>
        <taxon>Eukaryota</taxon>
        <taxon>Fungi</taxon>
        <taxon>Fungi incertae sedis</taxon>
        <taxon>Olpidiomycota</taxon>
        <taxon>Olpidiomycotina</taxon>
        <taxon>Olpidiomycetes</taxon>
        <taxon>Olpidiales</taxon>
        <taxon>Olpidiaceae</taxon>
        <taxon>Olpidium</taxon>
    </lineage>
</organism>
<dbReference type="PANTHER" id="PTHR31543">
    <property type="entry name" value="DYNEIN REGULATORY COMPLEX SUBUNIT 4"/>
    <property type="match status" value="1"/>
</dbReference>
<dbReference type="InterPro" id="IPR039308">
    <property type="entry name" value="GAS8"/>
</dbReference>
<dbReference type="GO" id="GO:0031267">
    <property type="term" value="F:small GTPase binding"/>
    <property type="evidence" value="ECO:0007669"/>
    <property type="project" value="InterPro"/>
</dbReference>
<keyword evidence="1" id="KW-0175">Coiled coil</keyword>
<comment type="caution">
    <text evidence="3">The sequence shown here is derived from an EMBL/GenBank/DDBJ whole genome shotgun (WGS) entry which is preliminary data.</text>
</comment>
<dbReference type="GO" id="GO:0008017">
    <property type="term" value="F:microtubule binding"/>
    <property type="evidence" value="ECO:0007669"/>
    <property type="project" value="InterPro"/>
</dbReference>
<evidence type="ECO:0000256" key="2">
    <source>
        <dbReference type="SAM" id="MobiDB-lite"/>
    </source>
</evidence>
<protein>
    <submittedName>
        <fullName evidence="3">Uncharacterized protein</fullName>
    </submittedName>
</protein>
<dbReference type="OrthoDB" id="767661at2759"/>
<evidence type="ECO:0000313" key="3">
    <source>
        <dbReference type="EMBL" id="KAG5463544.1"/>
    </source>
</evidence>
<gene>
    <name evidence="3" type="ORF">BJ554DRAFT_6611</name>
</gene>
<dbReference type="AlphaFoldDB" id="A0A8H8A1Q9"/>
<feature type="non-terminal residue" evidence="3">
    <location>
        <position position="1"/>
    </location>
</feature>
<accession>A0A8H8A1Q9</accession>
<evidence type="ECO:0000256" key="1">
    <source>
        <dbReference type="SAM" id="Coils"/>
    </source>
</evidence>
<sequence length="218" mass="25088">PGSAQKEKGDGPAAVDPDAGDQNATGLAALSRAELIEEANKLTAELNAEKEERNYFQLERVRRGRAGRAELLNKDRELEELEEKHQVEIKVCGSAWSRCPFPGGLARMSGEKGRKEERSGAVYKQKVKHLLYEYQNNVAHLQSDSEHALQLEQEEHLSRETQLKKDKRALKLELKEFELSHEDIVKQIKQKNDQDISKMRADFERRARELHLKYEKKM</sequence>
<feature type="coiled-coil region" evidence="1">
    <location>
        <begin position="160"/>
        <end position="194"/>
    </location>
</feature>
<dbReference type="PANTHER" id="PTHR31543:SF0">
    <property type="entry name" value="DYNEIN REGULATORY COMPLEX SUBUNIT 4"/>
    <property type="match status" value="1"/>
</dbReference>
<feature type="compositionally biased region" description="Low complexity" evidence="2">
    <location>
        <begin position="11"/>
        <end position="21"/>
    </location>
</feature>
<feature type="region of interest" description="Disordered" evidence="2">
    <location>
        <begin position="1"/>
        <end position="26"/>
    </location>
</feature>
<dbReference type="GO" id="GO:0005874">
    <property type="term" value="C:microtubule"/>
    <property type="evidence" value="ECO:0007669"/>
    <property type="project" value="TreeGrafter"/>
</dbReference>